<evidence type="ECO:0000313" key="3">
    <source>
        <dbReference type="Proteomes" id="UP001549920"/>
    </source>
</evidence>
<comment type="caution">
    <text evidence="2">The sequence shown here is derived from an EMBL/GenBank/DDBJ whole genome shotgun (WGS) entry which is preliminary data.</text>
</comment>
<accession>A0ABR3H7E3</accession>
<feature type="compositionally biased region" description="Basic residues" evidence="1">
    <location>
        <begin position="69"/>
        <end position="78"/>
    </location>
</feature>
<reference evidence="2 3" key="1">
    <citation type="submission" date="2024-06" db="EMBL/GenBank/DDBJ databases">
        <title>A chromosome-level genome assembly of beet webworm, Loxostege sticticalis.</title>
        <authorList>
            <person name="Zhang Y."/>
        </authorList>
    </citation>
    <scope>NUCLEOTIDE SEQUENCE [LARGE SCALE GENOMIC DNA]</scope>
    <source>
        <strain evidence="2">AQ026</strain>
        <tissue evidence="2">Whole body</tissue>
    </source>
</reference>
<feature type="region of interest" description="Disordered" evidence="1">
    <location>
        <begin position="68"/>
        <end position="102"/>
    </location>
</feature>
<dbReference type="EMBL" id="JBEUOH010000025">
    <property type="protein sequence ID" value="KAL0860626.1"/>
    <property type="molecule type" value="Genomic_DNA"/>
</dbReference>
<evidence type="ECO:0000256" key="1">
    <source>
        <dbReference type="SAM" id="MobiDB-lite"/>
    </source>
</evidence>
<name>A0ABR3H7E3_LOXSC</name>
<evidence type="ECO:0008006" key="4">
    <source>
        <dbReference type="Google" id="ProtNLM"/>
    </source>
</evidence>
<gene>
    <name evidence="2" type="ORF">ABMA27_009977</name>
</gene>
<sequence>MSDIKFSLEDLEGRTYRDLQQLAKSLGLPSNVKKIYLIQLIHAKKFRTPAEVEAIVHRVKLERRQMAQVRKRASKKKSFLQGAEISSTSNSLSPPIGHTPRRPGHIIMPCAEARHTVVKYPRQSLMRSTYIKKTYPPPKPASSDRVLRSFSLKPKQPNSLLSVFKNQNPMTLNEARMDILGQERTYPKTNVMATCMVRKHRPQIHSRSASLVEHLRGQLVPVTRMNSCPLPARRQRVLSGIYPIATQVTKETPKVNYEYIQSIGFRRSDGKLSHINALVQKAKIEPSRNIEMTIQDLINSNIESQTGNPVVPSLEYPNMSSVATVYYHKKIRAEQVNTQKRTIREDRCDEQLPKINEVFSKFSDVHRRDVTQPIYVQVSDESERILNYPTYVARSNNSTNMLESFYNFKNSFLVNQPLLQVATTTSTRCVYSTPVIASAVAHSSSVTDACNVSSNYQEVGSSATIPEMVEDALEIISQDGDYMERIGMDVRVQCILCSWAGPRFILEYHIRKDHASLVLRSDQSEWNISFPLGCILRSQFWTSRVVAYQSTLYVLSMKYEDLDCYVALSALSSDPTPKTGYMTVYNKLTGEPHNWTGEIQPLSPNLPYYTETSCLKLDISRLDLIPNSANLKLVNKELVVRSPNKVIVGRPDLDDIHVTVFVKIFGAV</sequence>
<feature type="compositionally biased region" description="Polar residues" evidence="1">
    <location>
        <begin position="84"/>
        <end position="93"/>
    </location>
</feature>
<dbReference type="Proteomes" id="UP001549920">
    <property type="component" value="Unassembled WGS sequence"/>
</dbReference>
<organism evidence="2 3">
    <name type="scientific">Loxostege sticticalis</name>
    <name type="common">Beet webworm moth</name>
    <dbReference type="NCBI Taxonomy" id="481309"/>
    <lineage>
        <taxon>Eukaryota</taxon>
        <taxon>Metazoa</taxon>
        <taxon>Ecdysozoa</taxon>
        <taxon>Arthropoda</taxon>
        <taxon>Hexapoda</taxon>
        <taxon>Insecta</taxon>
        <taxon>Pterygota</taxon>
        <taxon>Neoptera</taxon>
        <taxon>Endopterygota</taxon>
        <taxon>Lepidoptera</taxon>
        <taxon>Glossata</taxon>
        <taxon>Ditrysia</taxon>
        <taxon>Pyraloidea</taxon>
        <taxon>Crambidae</taxon>
        <taxon>Pyraustinae</taxon>
        <taxon>Loxostege</taxon>
    </lineage>
</organism>
<proteinExistence type="predicted"/>
<evidence type="ECO:0000313" key="2">
    <source>
        <dbReference type="EMBL" id="KAL0860626.1"/>
    </source>
</evidence>
<keyword evidence="3" id="KW-1185">Reference proteome</keyword>
<protein>
    <recommendedName>
        <fullName evidence="4">SAP domain-containing protein</fullName>
    </recommendedName>
</protein>